<evidence type="ECO:0000313" key="4">
    <source>
        <dbReference type="EMBL" id="GGZ58672.1"/>
    </source>
</evidence>
<dbReference type="GO" id="GO:0005737">
    <property type="term" value="C:cytoplasm"/>
    <property type="evidence" value="ECO:0007669"/>
    <property type="project" value="InterPro"/>
</dbReference>
<dbReference type="SUPFAM" id="SSF47616">
    <property type="entry name" value="GST C-terminal domain-like"/>
    <property type="match status" value="1"/>
</dbReference>
<accession>A0A8H9M3W2</accession>
<dbReference type="SUPFAM" id="SSF52833">
    <property type="entry name" value="Thioredoxin-like"/>
    <property type="match status" value="1"/>
</dbReference>
<comment type="caution">
    <text evidence="4">The sequence shown here is derived from an EMBL/GenBank/DDBJ whole genome shotgun (WGS) entry which is preliminary data.</text>
</comment>
<dbReference type="EMBL" id="BMZC01000004">
    <property type="protein sequence ID" value="GGZ58672.1"/>
    <property type="molecule type" value="Genomic_DNA"/>
</dbReference>
<evidence type="ECO:0000256" key="1">
    <source>
        <dbReference type="ARBA" id="ARBA00010007"/>
    </source>
</evidence>
<dbReference type="Pfam" id="PF13409">
    <property type="entry name" value="GST_N_2"/>
    <property type="match status" value="1"/>
</dbReference>
<dbReference type="FunFam" id="1.20.1050.10:FF:000017">
    <property type="entry name" value="Maleylacetoacetate isomerase"/>
    <property type="match status" value="1"/>
</dbReference>
<dbReference type="Gene3D" id="3.40.30.10">
    <property type="entry name" value="Glutaredoxin"/>
    <property type="match status" value="1"/>
</dbReference>
<gene>
    <name evidence="4" type="primary">maiA</name>
    <name evidence="4" type="ORF">GCM10011274_15770</name>
</gene>
<dbReference type="PANTHER" id="PTHR42673">
    <property type="entry name" value="MALEYLACETOACETATE ISOMERASE"/>
    <property type="match status" value="1"/>
</dbReference>
<name>A0A8H9M3W2_9ALTE</name>
<feature type="domain" description="GST N-terminal" evidence="2">
    <location>
        <begin position="1"/>
        <end position="81"/>
    </location>
</feature>
<dbReference type="GO" id="GO:0004364">
    <property type="term" value="F:glutathione transferase activity"/>
    <property type="evidence" value="ECO:0007669"/>
    <property type="project" value="TreeGrafter"/>
</dbReference>
<dbReference type="GO" id="GO:0006559">
    <property type="term" value="P:L-phenylalanine catabolic process"/>
    <property type="evidence" value="ECO:0007669"/>
    <property type="project" value="TreeGrafter"/>
</dbReference>
<dbReference type="CDD" id="cd03042">
    <property type="entry name" value="GST_N_Zeta"/>
    <property type="match status" value="1"/>
</dbReference>
<evidence type="ECO:0000259" key="3">
    <source>
        <dbReference type="PROSITE" id="PS50405"/>
    </source>
</evidence>
<dbReference type="InterPro" id="IPR010987">
    <property type="entry name" value="Glutathione-S-Trfase_C-like"/>
</dbReference>
<dbReference type="AlphaFoldDB" id="A0A8H9M3W2"/>
<dbReference type="SFLD" id="SFLDS00019">
    <property type="entry name" value="Glutathione_Transferase_(cytos"/>
    <property type="match status" value="1"/>
</dbReference>
<dbReference type="GO" id="GO:0016034">
    <property type="term" value="F:maleylacetoacetate isomerase activity"/>
    <property type="evidence" value="ECO:0007669"/>
    <property type="project" value="TreeGrafter"/>
</dbReference>
<dbReference type="GO" id="GO:0006749">
    <property type="term" value="P:glutathione metabolic process"/>
    <property type="evidence" value="ECO:0007669"/>
    <property type="project" value="TreeGrafter"/>
</dbReference>
<dbReference type="RefSeq" id="WP_191865705.1">
    <property type="nucleotide sequence ID" value="NZ_BMZC01000004.1"/>
</dbReference>
<dbReference type="InterPro" id="IPR036249">
    <property type="entry name" value="Thioredoxin-like_sf"/>
</dbReference>
<dbReference type="PROSITE" id="PS50405">
    <property type="entry name" value="GST_CTER"/>
    <property type="match status" value="1"/>
</dbReference>
<dbReference type="NCBIfam" id="TIGR01262">
    <property type="entry name" value="maiA"/>
    <property type="match status" value="1"/>
</dbReference>
<dbReference type="Gene3D" id="1.20.1050.10">
    <property type="match status" value="1"/>
</dbReference>
<evidence type="ECO:0000259" key="2">
    <source>
        <dbReference type="PROSITE" id="PS50404"/>
    </source>
</evidence>
<dbReference type="PANTHER" id="PTHR42673:SF21">
    <property type="entry name" value="GLUTATHIONE S-TRANSFERASE YFCF"/>
    <property type="match status" value="1"/>
</dbReference>
<feature type="domain" description="GST C-terminal" evidence="3">
    <location>
        <begin position="86"/>
        <end position="217"/>
    </location>
</feature>
<keyword evidence="4" id="KW-0413">Isomerase</keyword>
<proteinExistence type="inferred from homology"/>
<dbReference type="InterPro" id="IPR036282">
    <property type="entry name" value="Glutathione-S-Trfase_C_sf"/>
</dbReference>
<dbReference type="InterPro" id="IPR034333">
    <property type="entry name" value="GST_Zeta_N"/>
</dbReference>
<dbReference type="InterPro" id="IPR034330">
    <property type="entry name" value="GST_Zeta_C"/>
</dbReference>
<comment type="similarity">
    <text evidence="1">Belongs to the GST superfamily. Zeta family.</text>
</comment>
<dbReference type="SFLD" id="SFLDG00358">
    <property type="entry name" value="Main_(cytGST)"/>
    <property type="match status" value="1"/>
</dbReference>
<dbReference type="InterPro" id="IPR004045">
    <property type="entry name" value="Glutathione_S-Trfase_N"/>
</dbReference>
<dbReference type="InterPro" id="IPR040079">
    <property type="entry name" value="Glutathione_S-Trfase"/>
</dbReference>
<dbReference type="PROSITE" id="PS50404">
    <property type="entry name" value="GST_NTER"/>
    <property type="match status" value="1"/>
</dbReference>
<protein>
    <submittedName>
        <fullName evidence="4">Maleylacetoacetate isomerase</fullName>
    </submittedName>
</protein>
<dbReference type="InterPro" id="IPR005955">
    <property type="entry name" value="GST_Zeta"/>
</dbReference>
<dbReference type="Proteomes" id="UP000622604">
    <property type="component" value="Unassembled WGS sequence"/>
</dbReference>
<reference evidence="4" key="1">
    <citation type="journal article" date="2014" name="Int. J. Syst. Evol. Microbiol.">
        <title>Complete genome sequence of Corynebacterium casei LMG S-19264T (=DSM 44701T), isolated from a smear-ripened cheese.</title>
        <authorList>
            <consortium name="US DOE Joint Genome Institute (JGI-PGF)"/>
            <person name="Walter F."/>
            <person name="Albersmeier A."/>
            <person name="Kalinowski J."/>
            <person name="Ruckert C."/>
        </authorList>
    </citation>
    <scope>NUCLEOTIDE SEQUENCE</scope>
    <source>
        <strain evidence="4">KCTC 32337</strain>
    </source>
</reference>
<evidence type="ECO:0000313" key="5">
    <source>
        <dbReference type="Proteomes" id="UP000622604"/>
    </source>
</evidence>
<organism evidence="4 5">
    <name type="scientific">Paraglaciecola chathamensis</name>
    <dbReference type="NCBI Taxonomy" id="368405"/>
    <lineage>
        <taxon>Bacteria</taxon>
        <taxon>Pseudomonadati</taxon>
        <taxon>Pseudomonadota</taxon>
        <taxon>Gammaproteobacteria</taxon>
        <taxon>Alteromonadales</taxon>
        <taxon>Alteromonadaceae</taxon>
        <taxon>Paraglaciecola</taxon>
    </lineage>
</organism>
<dbReference type="CDD" id="cd03191">
    <property type="entry name" value="GST_C_Zeta"/>
    <property type="match status" value="1"/>
</dbReference>
<sequence length="217" mass="24488">MKLLTYFRSSAAYRVRIALNLKGIKHELVPVNLLKGEHLGAEYTALQPQGLVPCMQLDNGEVLTQSGAILAYLEGQYSEYPLMPDDLMAAVKVRSIVDIIACDIHPVNNLRVLKYLSNDLAVQDTQKQQWYRHWIEQGFNAIEAQLVADEGPANQAKYALGEKITMADVYLIPQVYNALRFNVDMQPYPRIMRTYQACNELQAFTLAAPENQPDSTL</sequence>
<reference evidence="4" key="2">
    <citation type="submission" date="2020-09" db="EMBL/GenBank/DDBJ databases">
        <authorList>
            <person name="Sun Q."/>
            <person name="Kim S."/>
        </authorList>
    </citation>
    <scope>NUCLEOTIDE SEQUENCE</scope>
    <source>
        <strain evidence="4">KCTC 32337</strain>
    </source>
</reference>